<feature type="domain" description="MADS-box" evidence="6">
    <location>
        <begin position="1"/>
        <end position="61"/>
    </location>
</feature>
<evidence type="ECO:0000313" key="7">
    <source>
        <dbReference type="EMBL" id="PVU98027.1"/>
    </source>
</evidence>
<protein>
    <recommendedName>
        <fullName evidence="6">MADS-box domain-containing protein</fullName>
    </recommendedName>
</protein>
<evidence type="ECO:0000256" key="1">
    <source>
        <dbReference type="ARBA" id="ARBA00004123"/>
    </source>
</evidence>
<dbReference type="OrthoDB" id="1898716at2759"/>
<keyword evidence="3" id="KW-0238">DNA-binding</keyword>
<keyword evidence="2" id="KW-0805">Transcription regulation</keyword>
<dbReference type="InterPro" id="IPR002100">
    <property type="entry name" value="TF_MADSbox"/>
</dbReference>
<dbReference type="GO" id="GO:0000978">
    <property type="term" value="F:RNA polymerase II cis-regulatory region sequence-specific DNA binding"/>
    <property type="evidence" value="ECO:0007669"/>
    <property type="project" value="TreeGrafter"/>
</dbReference>
<evidence type="ECO:0000256" key="4">
    <source>
        <dbReference type="ARBA" id="ARBA00023163"/>
    </source>
</evidence>
<accession>A0A2T9Z0D2</accession>
<evidence type="ECO:0000256" key="2">
    <source>
        <dbReference type="ARBA" id="ARBA00023015"/>
    </source>
</evidence>
<keyword evidence="8" id="KW-1185">Reference proteome</keyword>
<evidence type="ECO:0000313" key="8">
    <source>
        <dbReference type="Proteomes" id="UP000245383"/>
    </source>
</evidence>
<dbReference type="GO" id="GO:0005634">
    <property type="term" value="C:nucleus"/>
    <property type="evidence" value="ECO:0007669"/>
    <property type="project" value="UniProtKB-SubCell"/>
</dbReference>
<organism evidence="7 8">
    <name type="scientific">Smittium simulii</name>
    <dbReference type="NCBI Taxonomy" id="133385"/>
    <lineage>
        <taxon>Eukaryota</taxon>
        <taxon>Fungi</taxon>
        <taxon>Fungi incertae sedis</taxon>
        <taxon>Zoopagomycota</taxon>
        <taxon>Kickxellomycotina</taxon>
        <taxon>Harpellomycetes</taxon>
        <taxon>Harpellales</taxon>
        <taxon>Legeriomycetaceae</taxon>
        <taxon>Smittium</taxon>
    </lineage>
</organism>
<dbReference type="Proteomes" id="UP000245383">
    <property type="component" value="Unassembled WGS sequence"/>
</dbReference>
<keyword evidence="4" id="KW-0804">Transcription</keyword>
<gene>
    <name evidence="7" type="ORF">BB561_000133</name>
</gene>
<comment type="subcellular location">
    <subcellularLocation>
        <location evidence="1">Nucleus</location>
    </subcellularLocation>
</comment>
<dbReference type="SUPFAM" id="SSF55455">
    <property type="entry name" value="SRF-like"/>
    <property type="match status" value="1"/>
</dbReference>
<dbReference type="SMART" id="SM00432">
    <property type="entry name" value="MADS"/>
    <property type="match status" value="1"/>
</dbReference>
<dbReference type="PANTHER" id="PTHR11945:SF534">
    <property type="entry name" value="MYOCYTE-SPECIFIC ENHANCER FACTOR 2"/>
    <property type="match status" value="1"/>
</dbReference>
<proteinExistence type="predicted"/>
<dbReference type="AlphaFoldDB" id="A0A2T9Z0D2"/>
<dbReference type="STRING" id="133385.A0A2T9Z0D2"/>
<evidence type="ECO:0000256" key="5">
    <source>
        <dbReference type="ARBA" id="ARBA00023242"/>
    </source>
</evidence>
<dbReference type="GO" id="GO:0046983">
    <property type="term" value="F:protein dimerization activity"/>
    <property type="evidence" value="ECO:0007669"/>
    <property type="project" value="InterPro"/>
</dbReference>
<evidence type="ECO:0000256" key="3">
    <source>
        <dbReference type="ARBA" id="ARBA00023125"/>
    </source>
</evidence>
<dbReference type="Pfam" id="PF00319">
    <property type="entry name" value="SRF-TF"/>
    <property type="match status" value="1"/>
</dbReference>
<dbReference type="PROSITE" id="PS50066">
    <property type="entry name" value="MADS_BOX_2"/>
    <property type="match status" value="1"/>
</dbReference>
<dbReference type="GO" id="GO:0045944">
    <property type="term" value="P:positive regulation of transcription by RNA polymerase II"/>
    <property type="evidence" value="ECO:0007669"/>
    <property type="project" value="UniProtKB-ARBA"/>
</dbReference>
<dbReference type="EMBL" id="MBFR01000004">
    <property type="protein sequence ID" value="PVU98027.1"/>
    <property type="molecule type" value="Genomic_DNA"/>
</dbReference>
<dbReference type="InterPro" id="IPR036879">
    <property type="entry name" value="TF_MADSbox_sf"/>
</dbReference>
<reference evidence="7 8" key="1">
    <citation type="journal article" date="2018" name="MBio">
        <title>Comparative Genomics Reveals the Core Gene Toolbox for the Fungus-Insect Symbiosis.</title>
        <authorList>
            <person name="Wang Y."/>
            <person name="Stata M."/>
            <person name="Wang W."/>
            <person name="Stajich J.E."/>
            <person name="White M.M."/>
            <person name="Moncalvo J.M."/>
        </authorList>
    </citation>
    <scope>NUCLEOTIDE SEQUENCE [LARGE SCALE GENOMIC DNA]</scope>
    <source>
        <strain evidence="7 8">SWE-8-4</strain>
    </source>
</reference>
<keyword evidence="5" id="KW-0539">Nucleus</keyword>
<name>A0A2T9Z0D2_9FUNG</name>
<dbReference type="Gene3D" id="3.40.1810.10">
    <property type="entry name" value="Transcription factor, MADS-box"/>
    <property type="match status" value="1"/>
</dbReference>
<evidence type="ECO:0000259" key="6">
    <source>
        <dbReference type="PROSITE" id="PS50066"/>
    </source>
</evidence>
<sequence length="854" mass="96532">MGRKKINIKEIENSRQKTVTFARRRSGLIKKAHELSVLCGVKVALVVFDTKNASHVYSSTDSAQELFTKFLTKDFQTNESRKRKENTESDRDDNGTYGFDSNGSFVKRKLAVVNEYKIISNGPSSENLQVKYTKQYHDPSLGEKFSSNTLVESTEELLTWKGRDNLTVVSQSAQGSIADENMSSQIFFTGSNNNASDNYLTENFMYNFENKNPEPIQSNVNANDVIVSEDLNGANSVKSYLNNNVQYNDLAMGYSMIQQGLGRPDISDYSNNINNKNQCEILNQDIFAVNKNIGLECIDNNQILMGKSISETTTIQNTTDNTLDHSHMLLRDNMSNENQIFQFYVNGNDGNIMYTPKPDHNIIQNSHYNHVNNSENFINEVMNASLVQRPFFNGVDHEKNAIYKMPNDNTKFDECFINESLLSKPSGYNDPVFIKSEFSLDKNNQENISKNFHLNNGTNNMLLPIAKKPKHLKSSKNLGIPENCSGKSIKNRYYSNPVVNVNGCYNFSPNNFFENLNGIDNMNGNILSAQQFKKENKNKQNKSTFPGLNEIYSSASKDVENLESSTMELKEGQNQFNYASKMPDFQYQTKAKDVIYQLLNSDNNNCLNQANGANVKFENPGFNDPETVLSLEKNYQNFFDNNINYFNPDNSNQSKYLSASNDLDNESLFNQIEGGFEEKMKIKRRVSEQWYKNYENNADFQSFNNIGGSDLIINDKSMLEKANPNILKSKIKNTISLNEMDKRLIDNYNISKIAGTSDESLNYGNLRFTALNENVGTKFELDSHNNESDLKVSSDIGRQFGISTFRDSSLNSACNNITKILGTAANSGNNINGLSHNSIQKTESSKNLELQSTT</sequence>
<dbReference type="CDD" id="cd00120">
    <property type="entry name" value="MADS"/>
    <property type="match status" value="1"/>
</dbReference>
<dbReference type="GO" id="GO:0000981">
    <property type="term" value="F:DNA-binding transcription factor activity, RNA polymerase II-specific"/>
    <property type="evidence" value="ECO:0007669"/>
    <property type="project" value="TreeGrafter"/>
</dbReference>
<comment type="caution">
    <text evidence="7">The sequence shown here is derived from an EMBL/GenBank/DDBJ whole genome shotgun (WGS) entry which is preliminary data.</text>
</comment>
<dbReference type="PRINTS" id="PR00404">
    <property type="entry name" value="MADSDOMAIN"/>
</dbReference>
<dbReference type="PANTHER" id="PTHR11945">
    <property type="entry name" value="MADS BOX PROTEIN"/>
    <property type="match status" value="1"/>
</dbReference>